<protein>
    <submittedName>
        <fullName evidence="2">Uncharacterized protein</fullName>
    </submittedName>
</protein>
<accession>A0A1E1KRN1</accession>
<reference evidence="3" key="1">
    <citation type="submission" date="2016-03" db="EMBL/GenBank/DDBJ databases">
        <authorList>
            <person name="Ploux O."/>
        </authorList>
    </citation>
    <scope>NUCLEOTIDE SEQUENCE [LARGE SCALE GENOMIC DNA]</scope>
    <source>
        <strain evidence="3">UK7</strain>
    </source>
</reference>
<sequence length="140" mass="16215">MLSHSTRNSSGAHFLQTLYQEFGRERYRLLFVDERHNLAVRGRVTSFLVKREDTTSSREKKDTLSGHELVIGHENNDTTSSSDTEDTIGDERHNFLIWRYDLKLCFFIRPSPSKKKDINEPLVGDVTSNHNLFQKKDATS</sequence>
<organism evidence="2 3">
    <name type="scientific">Rhynchosporium graminicola</name>
    <dbReference type="NCBI Taxonomy" id="2792576"/>
    <lineage>
        <taxon>Eukaryota</taxon>
        <taxon>Fungi</taxon>
        <taxon>Dikarya</taxon>
        <taxon>Ascomycota</taxon>
        <taxon>Pezizomycotina</taxon>
        <taxon>Leotiomycetes</taxon>
        <taxon>Helotiales</taxon>
        <taxon>Ploettnerulaceae</taxon>
        <taxon>Rhynchosporium</taxon>
    </lineage>
</organism>
<dbReference type="AlphaFoldDB" id="A0A1E1KRN1"/>
<evidence type="ECO:0000313" key="2">
    <source>
        <dbReference type="EMBL" id="CZT00671.1"/>
    </source>
</evidence>
<dbReference type="InParanoid" id="A0A1E1KRN1"/>
<feature type="region of interest" description="Disordered" evidence="1">
    <location>
        <begin position="52"/>
        <end position="87"/>
    </location>
</feature>
<evidence type="ECO:0000313" key="3">
    <source>
        <dbReference type="Proteomes" id="UP000178129"/>
    </source>
</evidence>
<dbReference type="Proteomes" id="UP000178129">
    <property type="component" value="Unassembled WGS sequence"/>
</dbReference>
<name>A0A1E1KRN1_9HELO</name>
<gene>
    <name evidence="2" type="ORF">RCO7_14615</name>
</gene>
<dbReference type="EMBL" id="FJUW01000020">
    <property type="protein sequence ID" value="CZT00671.1"/>
    <property type="molecule type" value="Genomic_DNA"/>
</dbReference>
<feature type="compositionally biased region" description="Basic and acidic residues" evidence="1">
    <location>
        <begin position="52"/>
        <end position="76"/>
    </location>
</feature>
<evidence type="ECO:0000256" key="1">
    <source>
        <dbReference type="SAM" id="MobiDB-lite"/>
    </source>
</evidence>
<keyword evidence="3" id="KW-1185">Reference proteome</keyword>
<comment type="caution">
    <text evidence="2">The sequence shown here is derived from an EMBL/GenBank/DDBJ whole genome shotgun (WGS) entry which is preliminary data.</text>
</comment>
<proteinExistence type="predicted"/>